<dbReference type="InterPro" id="IPR036397">
    <property type="entry name" value="RNaseH_sf"/>
</dbReference>
<dbReference type="PANTHER" id="PTHR47515">
    <property type="entry name" value="LOW CALCIUM RESPONSE LOCUS PROTEIN T"/>
    <property type="match status" value="1"/>
</dbReference>
<proteinExistence type="predicted"/>
<dbReference type="SUPFAM" id="SSF53098">
    <property type="entry name" value="Ribonuclease H-like"/>
    <property type="match status" value="1"/>
</dbReference>
<dbReference type="EMBL" id="CYHH01000020">
    <property type="protein sequence ID" value="CUB08073.1"/>
    <property type="molecule type" value="Genomic_DNA"/>
</dbReference>
<dbReference type="AlphaFoldDB" id="A0A0K6IYC5"/>
<keyword evidence="3" id="KW-1185">Reference proteome</keyword>
<feature type="non-terminal residue" evidence="2">
    <location>
        <position position="1"/>
    </location>
</feature>
<dbReference type="GO" id="GO:0003676">
    <property type="term" value="F:nucleic acid binding"/>
    <property type="evidence" value="ECO:0007669"/>
    <property type="project" value="InterPro"/>
</dbReference>
<dbReference type="PROSITE" id="PS50994">
    <property type="entry name" value="INTEGRASE"/>
    <property type="match status" value="1"/>
</dbReference>
<evidence type="ECO:0000313" key="2">
    <source>
        <dbReference type="EMBL" id="CUB08073.1"/>
    </source>
</evidence>
<dbReference type="Pfam" id="PF13683">
    <property type="entry name" value="rve_3"/>
    <property type="match status" value="1"/>
</dbReference>
<organism evidence="2 3">
    <name type="scientific">Tepidiphilus thermophilus</name>
    <dbReference type="NCBI Taxonomy" id="876478"/>
    <lineage>
        <taxon>Bacteria</taxon>
        <taxon>Pseudomonadati</taxon>
        <taxon>Pseudomonadota</taxon>
        <taxon>Hydrogenophilia</taxon>
        <taxon>Hydrogenophilales</taxon>
        <taxon>Hydrogenophilaceae</taxon>
        <taxon>Tepidiphilus</taxon>
    </lineage>
</organism>
<name>A0A0K6IYC5_9PROT</name>
<protein>
    <submittedName>
        <fullName evidence="2">Integrase core domain</fullName>
    </submittedName>
</protein>
<sequence>ITRGERTPTGTHAFDELCQALDIEHRLTKPRRPQTNGMVERFNGRISEVLATHRFDSREALEATIHRYVWLYNHHIPQKALGHVPPIEAMKRWYAEKPELFIKVPRNRPGPDSYCLSPSALIVACTAGRCAIFSTKRAKAGNCPRSICTKAVQRAHT</sequence>
<evidence type="ECO:0000313" key="3">
    <source>
        <dbReference type="Proteomes" id="UP000182108"/>
    </source>
</evidence>
<reference evidence="3" key="1">
    <citation type="submission" date="2015-08" db="EMBL/GenBank/DDBJ databases">
        <authorList>
            <person name="Babu N.S."/>
            <person name="Beckwith C.J."/>
            <person name="Beseler K.G."/>
            <person name="Brison A."/>
            <person name="Carone J.V."/>
            <person name="Caskin T.P."/>
            <person name="Diamond M."/>
            <person name="Durham M.E."/>
            <person name="Foxe J.M."/>
            <person name="Go M."/>
            <person name="Henderson B.A."/>
            <person name="Jones I.B."/>
            <person name="McGettigan J.A."/>
            <person name="Micheletti S.J."/>
            <person name="Nasrallah M.E."/>
            <person name="Ortiz D."/>
            <person name="Piller C.R."/>
            <person name="Privatt S.R."/>
            <person name="Schneider S.L."/>
            <person name="Sharp S."/>
            <person name="Smith T.C."/>
            <person name="Stanton J.D."/>
            <person name="Ullery H.E."/>
            <person name="Wilson R.J."/>
            <person name="Serrano M.G."/>
            <person name="Buck G."/>
            <person name="Lee V."/>
            <person name="Wang Y."/>
            <person name="Carvalho R."/>
            <person name="Voegtly L."/>
            <person name="Shi R."/>
            <person name="Duckworth R."/>
            <person name="Johnson A."/>
            <person name="Loviza R."/>
            <person name="Walstead R."/>
            <person name="Shah Z."/>
            <person name="Kiflezghi M."/>
            <person name="Wade K."/>
            <person name="Ball S.L."/>
            <person name="Bradley K.W."/>
            <person name="Asai D.J."/>
            <person name="Bowman C.A."/>
            <person name="Russell D.A."/>
            <person name="Pope W.H."/>
            <person name="Jacobs-Sera D."/>
            <person name="Hendrix R.W."/>
            <person name="Hatfull G.F."/>
        </authorList>
    </citation>
    <scope>NUCLEOTIDE SEQUENCE [LARGE SCALE GENOMIC DNA]</scope>
    <source>
        <strain evidence="3">JCM 19170</strain>
    </source>
</reference>
<dbReference type="GO" id="GO:0015074">
    <property type="term" value="P:DNA integration"/>
    <property type="evidence" value="ECO:0007669"/>
    <property type="project" value="InterPro"/>
</dbReference>
<dbReference type="Proteomes" id="UP000182108">
    <property type="component" value="Unassembled WGS sequence"/>
</dbReference>
<feature type="domain" description="Integrase catalytic" evidence="1">
    <location>
        <begin position="1"/>
        <end position="93"/>
    </location>
</feature>
<dbReference type="InterPro" id="IPR001584">
    <property type="entry name" value="Integrase_cat-core"/>
</dbReference>
<gene>
    <name evidence="2" type="ORF">Ga0061068_1201</name>
</gene>
<evidence type="ECO:0000259" key="1">
    <source>
        <dbReference type="PROSITE" id="PS50994"/>
    </source>
</evidence>
<accession>A0A0K6IYC5</accession>
<dbReference type="InterPro" id="IPR012337">
    <property type="entry name" value="RNaseH-like_sf"/>
</dbReference>
<dbReference type="Gene3D" id="3.30.420.10">
    <property type="entry name" value="Ribonuclease H-like superfamily/Ribonuclease H"/>
    <property type="match status" value="1"/>
</dbReference>
<dbReference type="PANTHER" id="PTHR47515:SF2">
    <property type="entry name" value="INTEGRASE CORE DOMAIN PROTEIN"/>
    <property type="match status" value="1"/>
</dbReference>